<organism evidence="1 2">
    <name type="scientific">Erwinia phage vB_EamP_Frozen</name>
    <dbReference type="NCBI Taxonomy" id="1852641"/>
    <lineage>
        <taxon>Viruses</taxon>
        <taxon>Duplodnaviria</taxon>
        <taxon>Heunggongvirae</taxon>
        <taxon>Uroviricota</taxon>
        <taxon>Caudoviricetes</taxon>
        <taxon>Schitoviridae</taxon>
        <taxon>Erskinevirinae</taxon>
        <taxon>Johnsonvirus</taxon>
        <taxon>Johnsonvirus frozen</taxon>
    </lineage>
</organism>
<dbReference type="KEGG" id="vg:29065787"/>
<gene>
    <name evidence="1" type="ORF">FROZEN_21</name>
</gene>
<evidence type="ECO:0000313" key="1">
    <source>
        <dbReference type="EMBL" id="ANJ65153.1"/>
    </source>
</evidence>
<proteinExistence type="predicted"/>
<sequence>MACITEEMKAVMERFEAAVRAHDNAGAQDPEDREHIYAEYEAAKAELTECLSWVP</sequence>
<dbReference type="RefSeq" id="YP_009286150.1">
    <property type="nucleotide sequence ID" value="NC_031062.2"/>
</dbReference>
<accession>A0A191ZCP2</accession>
<keyword evidence="2" id="KW-1185">Reference proteome</keyword>
<dbReference type="Proteomes" id="UP000202061">
    <property type="component" value="Segment"/>
</dbReference>
<reference evidence="1" key="1">
    <citation type="submission" date="2017-06" db="EMBL/GenBank/DDBJ databases">
        <authorList>
            <person name="Berg J.A."/>
            <person name="Peck M.D."/>
            <person name="Grossarth S.E."/>
            <person name="Jarvis T.M."/>
            <person name="Merrill B.D."/>
            <person name="Breakwell D.P."/>
            <person name="Burnett S.H."/>
            <person name="Grose J.H."/>
        </authorList>
    </citation>
    <scope>NUCLEOTIDE SEQUENCE [LARGE SCALE GENOMIC DNA]</scope>
</reference>
<evidence type="ECO:0000313" key="2">
    <source>
        <dbReference type="Proteomes" id="UP000202061"/>
    </source>
</evidence>
<dbReference type="EMBL" id="KX098389">
    <property type="protein sequence ID" value="ANJ65153.1"/>
    <property type="molecule type" value="Genomic_DNA"/>
</dbReference>
<dbReference type="GeneID" id="29065787"/>
<protein>
    <submittedName>
        <fullName evidence="1">Uncharacterized protein</fullName>
    </submittedName>
</protein>
<name>A0A191ZCP2_9CAUD</name>